<dbReference type="PROSITE" id="PS00678">
    <property type="entry name" value="WD_REPEATS_1"/>
    <property type="match status" value="1"/>
</dbReference>
<dbReference type="KEGG" id="pmrn:116957752"/>
<evidence type="ECO:0000256" key="15">
    <source>
        <dbReference type="PROSITE-ProRule" id="PRU00221"/>
    </source>
</evidence>
<dbReference type="PANTHER" id="PTHR46202:SF1">
    <property type="entry name" value="DNA EXCISION REPAIR PROTEIN ERCC-8"/>
    <property type="match status" value="1"/>
</dbReference>
<dbReference type="SMART" id="SM00320">
    <property type="entry name" value="WD40"/>
    <property type="match status" value="5"/>
</dbReference>
<dbReference type="GO" id="GO:0031464">
    <property type="term" value="C:Cul4A-RING E3 ubiquitin ligase complex"/>
    <property type="evidence" value="ECO:0007669"/>
    <property type="project" value="TreeGrafter"/>
</dbReference>
<keyword evidence="9" id="KW-0833">Ubl conjugation pathway</keyword>
<dbReference type="FunFam" id="2.130.10.10:FF:000130">
    <property type="entry name" value="DNA excision repair protein ERCC-8"/>
    <property type="match status" value="1"/>
</dbReference>
<dbReference type="InterPro" id="IPR015943">
    <property type="entry name" value="WD40/YVTN_repeat-like_dom_sf"/>
</dbReference>
<keyword evidence="5" id="KW-0597">Phosphoprotein</keyword>
<dbReference type="InterPro" id="IPR001680">
    <property type="entry name" value="WD40_rpt"/>
</dbReference>
<dbReference type="GO" id="GO:0009416">
    <property type="term" value="P:response to light stimulus"/>
    <property type="evidence" value="ECO:0007669"/>
    <property type="project" value="UniProtKB-ARBA"/>
</dbReference>
<dbReference type="GO" id="GO:0006283">
    <property type="term" value="P:transcription-coupled nucleotide-excision repair"/>
    <property type="evidence" value="ECO:0007669"/>
    <property type="project" value="InterPro"/>
</dbReference>
<evidence type="ECO:0000313" key="18">
    <source>
        <dbReference type="RefSeq" id="XP_032835986.1"/>
    </source>
</evidence>
<dbReference type="InterPro" id="IPR036322">
    <property type="entry name" value="WD40_repeat_dom_sf"/>
</dbReference>
<keyword evidence="6 15" id="KW-0853">WD repeat</keyword>
<comment type="subunit">
    <text evidence="13">Part of the CSA complex (also named DCX(ERCC8) complex), a DCX E3 ubiquitin-protein ligase complex containing ERCC8, RBX1, DDB1 and CUL4A; the CSA complex interacts with RNA polymerase II; upon UV irradiation it interacts with the COP9 signalosome and preferentially with the hyperphosphorylated form of RNA polymerase II. Interacts with ERCC6/CSB (via CIM motif); promoting recruitment to lesion-stalled RNA polymerase II (Pol II). Interacts with KIAA1530/UVSSA. Interacts with a subunit of RNA polymerase II TFIIH.</text>
</comment>
<dbReference type="SUPFAM" id="SSF50978">
    <property type="entry name" value="WD40 repeat-like"/>
    <property type="match status" value="1"/>
</dbReference>
<evidence type="ECO:0000256" key="5">
    <source>
        <dbReference type="ARBA" id="ARBA00022553"/>
    </source>
</evidence>
<comment type="function">
    <text evidence="12">Substrate-recognition component of the CSA complex, a DCX (DDB1-CUL4-X-box) E3 ubiquitin-protein ligase complex, involved in transcription-coupled nucleotide excision repair (TC-NER), a process during which RNA polymerase II-blocking lesions are rapidly removed from the transcribed strand of active genes. Following recruitment to lesion-stalled RNA polymerase II (Pol II), the CSA complex mediates ubiquitination of Pol II subunit POLR2A/RPB1 at 'Lys-1268', a critical TC-NER checkpoint, governing RNA Pol II stability and initiating DNA damage excision by TFIIH recruitment. The CSA complex also promotes the ubiquitination and subsequent proteasomal degradation of ERCC6/CSB in a UV-dependent manner; ERCC6 degradation is essential for the recovery of RNA synthesis after transcription-coupled repair. Also plays a role in DNA double-strand breaks (DSSBs) repair by non-homologous end joining (NHEJ).</text>
</comment>
<keyword evidence="17" id="KW-1185">Reference proteome</keyword>
<protein>
    <recommendedName>
        <fullName evidence="14">DNA excision repair protein ERCC-8</fullName>
    </recommendedName>
</protein>
<evidence type="ECO:0000256" key="4">
    <source>
        <dbReference type="ARBA" id="ARBA00022454"/>
    </source>
</evidence>
<feature type="compositionally biased region" description="Low complexity" evidence="16">
    <location>
        <begin position="235"/>
        <end position="251"/>
    </location>
</feature>
<name>A0AAJ7XIS6_PETMA</name>
<dbReference type="PRINTS" id="PR00320">
    <property type="entry name" value="GPROTEINBRPT"/>
</dbReference>
<dbReference type="GeneID" id="116957752"/>
<feature type="repeat" description="WD" evidence="15">
    <location>
        <begin position="95"/>
        <end position="137"/>
    </location>
</feature>
<keyword evidence="10" id="KW-0234">DNA repair</keyword>
<evidence type="ECO:0000256" key="3">
    <source>
        <dbReference type="ARBA" id="ARBA00004906"/>
    </source>
</evidence>
<keyword evidence="4" id="KW-0158">Chromosome</keyword>
<dbReference type="PANTHER" id="PTHR46202">
    <property type="entry name" value="DNA EXCISION REPAIR PROTEIN ERCC-8"/>
    <property type="match status" value="1"/>
</dbReference>
<dbReference type="Proteomes" id="UP001318040">
    <property type="component" value="Chromosome 35"/>
</dbReference>
<evidence type="ECO:0000256" key="16">
    <source>
        <dbReference type="SAM" id="MobiDB-lite"/>
    </source>
</evidence>
<dbReference type="CTD" id="1161"/>
<evidence type="ECO:0000256" key="7">
    <source>
        <dbReference type="ARBA" id="ARBA00022737"/>
    </source>
</evidence>
<evidence type="ECO:0000256" key="13">
    <source>
        <dbReference type="ARBA" id="ARBA00062934"/>
    </source>
</evidence>
<dbReference type="RefSeq" id="XP_032835986.1">
    <property type="nucleotide sequence ID" value="XM_032980095.1"/>
</dbReference>
<evidence type="ECO:0000256" key="11">
    <source>
        <dbReference type="ARBA" id="ARBA00023242"/>
    </source>
</evidence>
<keyword evidence="8" id="KW-0227">DNA damage</keyword>
<feature type="repeat" description="WD" evidence="15">
    <location>
        <begin position="182"/>
        <end position="217"/>
    </location>
</feature>
<accession>A0AAJ7XIS6</accession>
<evidence type="ECO:0000256" key="10">
    <source>
        <dbReference type="ARBA" id="ARBA00023204"/>
    </source>
</evidence>
<feature type="repeat" description="WD" evidence="15">
    <location>
        <begin position="249"/>
        <end position="290"/>
    </location>
</feature>
<evidence type="ECO:0000256" key="2">
    <source>
        <dbReference type="ARBA" id="ARBA00004286"/>
    </source>
</evidence>
<reference evidence="18" key="1">
    <citation type="submission" date="2025-08" db="UniProtKB">
        <authorList>
            <consortium name="RefSeq"/>
        </authorList>
    </citation>
    <scope>IDENTIFICATION</scope>
    <source>
        <tissue evidence="18">Sperm</tissue>
    </source>
</reference>
<dbReference type="InterPro" id="IPR042238">
    <property type="entry name" value="Rad28/ERCC8/Ckn1/ATCSA-1"/>
</dbReference>
<organism evidence="17 18">
    <name type="scientific">Petromyzon marinus</name>
    <name type="common">Sea lamprey</name>
    <dbReference type="NCBI Taxonomy" id="7757"/>
    <lineage>
        <taxon>Eukaryota</taxon>
        <taxon>Metazoa</taxon>
        <taxon>Chordata</taxon>
        <taxon>Craniata</taxon>
        <taxon>Vertebrata</taxon>
        <taxon>Cyclostomata</taxon>
        <taxon>Hyperoartia</taxon>
        <taxon>Petromyzontiformes</taxon>
        <taxon>Petromyzontidae</taxon>
        <taxon>Petromyzon</taxon>
    </lineage>
</organism>
<feature type="region of interest" description="Disordered" evidence="16">
    <location>
        <begin position="373"/>
        <end position="405"/>
    </location>
</feature>
<feature type="compositionally biased region" description="Polar residues" evidence="16">
    <location>
        <begin position="390"/>
        <end position="405"/>
    </location>
</feature>
<keyword evidence="11" id="KW-0539">Nucleus</keyword>
<feature type="repeat" description="WD" evidence="15">
    <location>
        <begin position="338"/>
        <end position="369"/>
    </location>
</feature>
<dbReference type="InterPro" id="IPR019775">
    <property type="entry name" value="WD40_repeat_CS"/>
</dbReference>
<proteinExistence type="predicted"/>
<keyword evidence="7" id="KW-0677">Repeat</keyword>
<sequence>MLGLLSSRRNGADEPPRLRVAESTRRVFNLELSSERDVECVHSSGVNVLDIDQAENKYMLSGGADGVIAIYNLENVSQKPQYTCKAICTVGRSHAHVHQYSVETVQWYTHDTGMFLSSSFDKTLKAWDTNALEPAEIYTFSEKVYCHHMSPIATQHSLIAVGTSGSKVQLCDLRTGSSTHILNGHRNAVLAARWSTRHEFVLATGSRDNSAKLWDVRKATGCLLTLDQHKGEAWGGSNSSSSRDRSGTQTSHGGHVNGLCFTKDGLHLLTLGTDDRLKLWRTDTGTNLLVNYGRVSNGSRKGVKFAMSADCSPDLVFIPMGSHVTAFEIHSGRVHTQLSGHYNKVNCCEYYSDFQELYSGGNDSNILVWVPNMGRTQPEEEETDKKSGSKQRSGFQDSWSSSDED</sequence>
<dbReference type="Pfam" id="PF00400">
    <property type="entry name" value="WD40"/>
    <property type="match status" value="4"/>
</dbReference>
<comment type="pathway">
    <text evidence="3">Protein modification; protein ubiquitination.</text>
</comment>
<evidence type="ECO:0000256" key="6">
    <source>
        <dbReference type="ARBA" id="ARBA00022574"/>
    </source>
</evidence>
<gene>
    <name evidence="18" type="primary">ERCC8</name>
</gene>
<evidence type="ECO:0000256" key="1">
    <source>
        <dbReference type="ARBA" id="ARBA00004109"/>
    </source>
</evidence>
<feature type="region of interest" description="Disordered" evidence="16">
    <location>
        <begin position="232"/>
        <end position="251"/>
    </location>
</feature>
<dbReference type="GO" id="GO:0000209">
    <property type="term" value="P:protein polyubiquitination"/>
    <property type="evidence" value="ECO:0007669"/>
    <property type="project" value="TreeGrafter"/>
</dbReference>
<dbReference type="AlphaFoldDB" id="A0AAJ7XIS6"/>
<dbReference type="InterPro" id="IPR020472">
    <property type="entry name" value="WD40_PAC1"/>
</dbReference>
<evidence type="ECO:0000256" key="8">
    <source>
        <dbReference type="ARBA" id="ARBA00022763"/>
    </source>
</evidence>
<dbReference type="GO" id="GO:0043161">
    <property type="term" value="P:proteasome-mediated ubiquitin-dependent protein catabolic process"/>
    <property type="evidence" value="ECO:0007669"/>
    <property type="project" value="TreeGrafter"/>
</dbReference>
<dbReference type="GO" id="GO:0005694">
    <property type="term" value="C:chromosome"/>
    <property type="evidence" value="ECO:0007669"/>
    <property type="project" value="UniProtKB-SubCell"/>
</dbReference>
<dbReference type="GO" id="GO:0000109">
    <property type="term" value="C:nucleotide-excision repair complex"/>
    <property type="evidence" value="ECO:0007669"/>
    <property type="project" value="TreeGrafter"/>
</dbReference>
<evidence type="ECO:0000313" key="17">
    <source>
        <dbReference type="Proteomes" id="UP001318040"/>
    </source>
</evidence>
<dbReference type="PROSITE" id="PS50294">
    <property type="entry name" value="WD_REPEATS_REGION"/>
    <property type="match status" value="3"/>
</dbReference>
<comment type="subcellular location">
    <subcellularLocation>
        <location evidence="2">Chromosome</location>
    </subcellularLocation>
    <subcellularLocation>
        <location evidence="1">Nucleus matrix</location>
    </subcellularLocation>
</comment>
<evidence type="ECO:0000256" key="12">
    <source>
        <dbReference type="ARBA" id="ARBA00054544"/>
    </source>
</evidence>
<evidence type="ECO:0000256" key="14">
    <source>
        <dbReference type="ARBA" id="ARBA00071995"/>
    </source>
</evidence>
<dbReference type="PROSITE" id="PS50082">
    <property type="entry name" value="WD_REPEATS_2"/>
    <property type="match status" value="4"/>
</dbReference>
<evidence type="ECO:0000256" key="9">
    <source>
        <dbReference type="ARBA" id="ARBA00022786"/>
    </source>
</evidence>
<dbReference type="GO" id="GO:0016363">
    <property type="term" value="C:nuclear matrix"/>
    <property type="evidence" value="ECO:0007669"/>
    <property type="project" value="UniProtKB-SubCell"/>
</dbReference>
<dbReference type="Gene3D" id="2.130.10.10">
    <property type="entry name" value="YVTN repeat-like/Quinoprotein amine dehydrogenase"/>
    <property type="match status" value="1"/>
</dbReference>